<evidence type="ECO:0000256" key="1">
    <source>
        <dbReference type="SAM" id="Coils"/>
    </source>
</evidence>
<gene>
    <name evidence="3" type="ORF">RD110_15545</name>
</gene>
<organism evidence="3 4">
    <name type="scientific">Rhodoferax koreensis</name>
    <dbReference type="NCBI Taxonomy" id="1842727"/>
    <lineage>
        <taxon>Bacteria</taxon>
        <taxon>Pseudomonadati</taxon>
        <taxon>Pseudomonadota</taxon>
        <taxon>Betaproteobacteria</taxon>
        <taxon>Burkholderiales</taxon>
        <taxon>Comamonadaceae</taxon>
        <taxon>Rhodoferax</taxon>
    </lineage>
</organism>
<dbReference type="OrthoDB" id="9135923at2"/>
<accession>A0A1P8JXF8</accession>
<protein>
    <submittedName>
        <fullName evidence="3">Uncharacterized protein</fullName>
    </submittedName>
</protein>
<dbReference type="STRING" id="1842727.RD110_15545"/>
<feature type="coiled-coil region" evidence="1">
    <location>
        <begin position="271"/>
        <end position="315"/>
    </location>
</feature>
<feature type="region of interest" description="Disordered" evidence="2">
    <location>
        <begin position="393"/>
        <end position="424"/>
    </location>
</feature>
<dbReference type="EMBL" id="CP019236">
    <property type="protein sequence ID" value="APW38436.1"/>
    <property type="molecule type" value="Genomic_DNA"/>
</dbReference>
<reference evidence="3 4" key="1">
    <citation type="submission" date="2017-01" db="EMBL/GenBank/DDBJ databases">
        <authorList>
            <person name="Mah S.A."/>
            <person name="Swanson W.J."/>
            <person name="Moy G.W."/>
            <person name="Vacquier V.D."/>
        </authorList>
    </citation>
    <scope>NUCLEOTIDE SEQUENCE [LARGE SCALE GENOMIC DNA]</scope>
    <source>
        <strain evidence="3 4">DCY110</strain>
    </source>
</reference>
<keyword evidence="1" id="KW-0175">Coiled coil</keyword>
<keyword evidence="4" id="KW-1185">Reference proteome</keyword>
<dbReference type="KEGG" id="rhy:RD110_15545"/>
<evidence type="ECO:0000256" key="2">
    <source>
        <dbReference type="SAM" id="MobiDB-lite"/>
    </source>
</evidence>
<feature type="compositionally biased region" description="Pro residues" evidence="2">
    <location>
        <begin position="400"/>
        <end position="412"/>
    </location>
</feature>
<dbReference type="AlphaFoldDB" id="A0A1P8JXF8"/>
<proteinExistence type="predicted"/>
<sequence>MGKGLASFAVGFGTGYLNASRQKEIDDERKQDRANRQIEFDARMDDVNRAKQERSAIVDAVKPAAVNESAATLDMGDGPKVYDDAGVANSDMRQARTMGLSDVQAPQQTIAVNGQSFATRPEADAAAAAYNAPEATDKRVGLAMAKSGNVLGAKQYEAASRQSQTGAMALADQLYKRQLGEAMQAGHEGIANWISKSGGDGLKDHQLTVIPSADGKMVTYGKVGEDGTVTPLPRLTFPNNQDGAVMAAHLLDKTLTPDQRYSHMVTEQKTAAAATLKLQELDLKRRQLEEVAIPNAETKQQLADVKTQMADLKGQGASDKVSREERLRYTTLFTDAGRRAAEAQKALTALQKDPLYSMAKEGSPQFVEMQGLRDAIASHQEERGIYQKLLAGSQSGDAPAPAPAAAPGPAPASSPGLGNTSSTTIPKAVQTARDGDSLSILNGELAKAQQRAAQGDTRAAGDVEAIQREIAVVSKKAGRAAPAPGLANVKAAVSGAKTPPNDYSQLWK</sequence>
<evidence type="ECO:0000313" key="4">
    <source>
        <dbReference type="Proteomes" id="UP000186609"/>
    </source>
</evidence>
<dbReference type="RefSeq" id="WP_076200315.1">
    <property type="nucleotide sequence ID" value="NZ_CP019236.1"/>
</dbReference>
<evidence type="ECO:0000313" key="3">
    <source>
        <dbReference type="EMBL" id="APW38436.1"/>
    </source>
</evidence>
<name>A0A1P8JXF8_9BURK</name>
<dbReference type="Proteomes" id="UP000186609">
    <property type="component" value="Chromosome"/>
</dbReference>